<sequence length="358" mass="38866">MEPQFPAYMMPQASQSSADDMFVFATTSLPQAPLHLNGYDDFINFPYPPPPANSDTMDVGSSSMFSPMSPMNMHGNDPQLLSQRLGGADVYKQQQHRQQQHLHEQQYQQQGRQRAISLGPHQPPTPPLTTPPSAPSLPSSSPAIPNCTSPDRCIGEGLAKKLGNSDDVLADMVHLLAQPDAWNAIPNVIGDATLVLSHDARDRIVATVQLLLHRALQARSPPSRCSQGLFGRIVALPPSHVLVHFIDMYAARIESVQPYLSLSGCPTANIHDILSVDMADIGMLLIILLITQGAMLTNQHKSHVLAHGLIEVCRIALDDLLKSQSIAQPMVGGSALQLLTLCTRSGKDCLTSVWQALH</sequence>
<dbReference type="OrthoDB" id="40579at2759"/>
<protein>
    <submittedName>
        <fullName evidence="2">Transcription factor Cmr1</fullName>
    </submittedName>
</protein>
<feature type="compositionally biased region" description="Low complexity" evidence="1">
    <location>
        <begin position="105"/>
        <end position="114"/>
    </location>
</feature>
<proteinExistence type="predicted"/>
<organism evidence="2 3">
    <name type="scientific">Pyrenophora seminiperda CCB06</name>
    <dbReference type="NCBI Taxonomy" id="1302712"/>
    <lineage>
        <taxon>Eukaryota</taxon>
        <taxon>Fungi</taxon>
        <taxon>Dikarya</taxon>
        <taxon>Ascomycota</taxon>
        <taxon>Pezizomycotina</taxon>
        <taxon>Dothideomycetes</taxon>
        <taxon>Pleosporomycetidae</taxon>
        <taxon>Pleosporales</taxon>
        <taxon>Pleosporineae</taxon>
        <taxon>Pleosporaceae</taxon>
        <taxon>Pyrenophora</taxon>
    </lineage>
</organism>
<feature type="region of interest" description="Disordered" evidence="1">
    <location>
        <begin position="90"/>
        <end position="148"/>
    </location>
</feature>
<keyword evidence="3" id="KW-1185">Reference proteome</keyword>
<dbReference type="EMBL" id="KE747826">
    <property type="protein sequence ID" value="RMZ71127.1"/>
    <property type="molecule type" value="Genomic_DNA"/>
</dbReference>
<evidence type="ECO:0000313" key="2">
    <source>
        <dbReference type="EMBL" id="RMZ71127.1"/>
    </source>
</evidence>
<name>A0A3M7M9G9_9PLEO</name>
<feature type="compositionally biased region" description="Pro residues" evidence="1">
    <location>
        <begin position="121"/>
        <end position="135"/>
    </location>
</feature>
<dbReference type="Proteomes" id="UP000265663">
    <property type="component" value="Unassembled WGS sequence"/>
</dbReference>
<reference evidence="2 3" key="1">
    <citation type="journal article" date="2014" name="PLoS ONE">
        <title>De novo Genome Assembly of the Fungal Plant Pathogen Pyrenophora semeniperda.</title>
        <authorList>
            <person name="Soliai M.M."/>
            <person name="Meyer S.E."/>
            <person name="Udall J.A."/>
            <person name="Elzinga D.E."/>
            <person name="Hermansen R.A."/>
            <person name="Bodily P.M."/>
            <person name="Hart A.A."/>
            <person name="Coleman C.E."/>
        </authorList>
    </citation>
    <scope>NUCLEOTIDE SEQUENCE [LARGE SCALE GENOMIC DNA]</scope>
    <source>
        <strain evidence="2 3">CCB06</strain>
        <tissue evidence="2">Mycelium</tissue>
    </source>
</reference>
<dbReference type="AlphaFoldDB" id="A0A3M7M9G9"/>
<accession>A0A3M7M9G9</accession>
<evidence type="ECO:0000313" key="3">
    <source>
        <dbReference type="Proteomes" id="UP000265663"/>
    </source>
</evidence>
<gene>
    <name evidence="2" type="ORF">GMOD_00005635</name>
</gene>
<evidence type="ECO:0000256" key="1">
    <source>
        <dbReference type="SAM" id="MobiDB-lite"/>
    </source>
</evidence>